<evidence type="ECO:0000313" key="2">
    <source>
        <dbReference type="EMBL" id="MPC50371.1"/>
    </source>
</evidence>
<dbReference type="AlphaFoldDB" id="A0A5B7FSH7"/>
<feature type="region of interest" description="Disordered" evidence="1">
    <location>
        <begin position="38"/>
        <end position="67"/>
    </location>
</feature>
<reference evidence="2 3" key="1">
    <citation type="submission" date="2019-05" db="EMBL/GenBank/DDBJ databases">
        <title>Another draft genome of Portunus trituberculatus and its Hox gene families provides insights of decapod evolution.</title>
        <authorList>
            <person name="Jeong J.-H."/>
            <person name="Song I."/>
            <person name="Kim S."/>
            <person name="Choi T."/>
            <person name="Kim D."/>
            <person name="Ryu S."/>
            <person name="Kim W."/>
        </authorList>
    </citation>
    <scope>NUCLEOTIDE SEQUENCE [LARGE SCALE GENOMIC DNA]</scope>
    <source>
        <tissue evidence="2">Muscle</tissue>
    </source>
</reference>
<accession>A0A5B7FSH7</accession>
<sequence>MTLVIKRMSSEHMPGYTLRPRVKSRAASMAERRGCIVNPKAEEALEEGSKERRHRGQDGSREGGEGN</sequence>
<organism evidence="2 3">
    <name type="scientific">Portunus trituberculatus</name>
    <name type="common">Swimming crab</name>
    <name type="synonym">Neptunus trituberculatus</name>
    <dbReference type="NCBI Taxonomy" id="210409"/>
    <lineage>
        <taxon>Eukaryota</taxon>
        <taxon>Metazoa</taxon>
        <taxon>Ecdysozoa</taxon>
        <taxon>Arthropoda</taxon>
        <taxon>Crustacea</taxon>
        <taxon>Multicrustacea</taxon>
        <taxon>Malacostraca</taxon>
        <taxon>Eumalacostraca</taxon>
        <taxon>Eucarida</taxon>
        <taxon>Decapoda</taxon>
        <taxon>Pleocyemata</taxon>
        <taxon>Brachyura</taxon>
        <taxon>Eubrachyura</taxon>
        <taxon>Portunoidea</taxon>
        <taxon>Portunidae</taxon>
        <taxon>Portuninae</taxon>
        <taxon>Portunus</taxon>
    </lineage>
</organism>
<gene>
    <name evidence="2" type="ORF">E2C01_044199</name>
</gene>
<protein>
    <submittedName>
        <fullName evidence="2">Uncharacterized protein</fullName>
    </submittedName>
</protein>
<dbReference type="EMBL" id="VSRR010009462">
    <property type="protein sequence ID" value="MPC50371.1"/>
    <property type="molecule type" value="Genomic_DNA"/>
</dbReference>
<proteinExistence type="predicted"/>
<evidence type="ECO:0000256" key="1">
    <source>
        <dbReference type="SAM" id="MobiDB-lite"/>
    </source>
</evidence>
<name>A0A5B7FSH7_PORTR</name>
<comment type="caution">
    <text evidence="2">The sequence shown here is derived from an EMBL/GenBank/DDBJ whole genome shotgun (WGS) entry which is preliminary data.</text>
</comment>
<dbReference type="Proteomes" id="UP000324222">
    <property type="component" value="Unassembled WGS sequence"/>
</dbReference>
<evidence type="ECO:0000313" key="3">
    <source>
        <dbReference type="Proteomes" id="UP000324222"/>
    </source>
</evidence>
<keyword evidence="3" id="KW-1185">Reference proteome</keyword>